<evidence type="ECO:0000313" key="1">
    <source>
        <dbReference type="EMBL" id="CAH3019720.1"/>
    </source>
</evidence>
<organism evidence="1 2">
    <name type="scientific">Porites evermanni</name>
    <dbReference type="NCBI Taxonomy" id="104178"/>
    <lineage>
        <taxon>Eukaryota</taxon>
        <taxon>Metazoa</taxon>
        <taxon>Cnidaria</taxon>
        <taxon>Anthozoa</taxon>
        <taxon>Hexacorallia</taxon>
        <taxon>Scleractinia</taxon>
        <taxon>Fungiina</taxon>
        <taxon>Poritidae</taxon>
        <taxon>Porites</taxon>
    </lineage>
</organism>
<proteinExistence type="predicted"/>
<protein>
    <submittedName>
        <fullName evidence="1">Uncharacterized protein</fullName>
    </submittedName>
</protein>
<reference evidence="1 2" key="1">
    <citation type="submission" date="2022-05" db="EMBL/GenBank/DDBJ databases">
        <authorList>
            <consortium name="Genoscope - CEA"/>
            <person name="William W."/>
        </authorList>
    </citation>
    <scope>NUCLEOTIDE SEQUENCE [LARGE SCALE GENOMIC DNA]</scope>
</reference>
<dbReference type="PANTHER" id="PTHR46704">
    <property type="entry name" value="CXC DOMAIN-CONTAINING PROTEIN-RELATED"/>
    <property type="match status" value="1"/>
</dbReference>
<gene>
    <name evidence="1" type="ORF">PEVE_00003970</name>
</gene>
<accession>A0ABN8LUF8</accession>
<dbReference type="Proteomes" id="UP001159427">
    <property type="component" value="Unassembled WGS sequence"/>
</dbReference>
<evidence type="ECO:0000313" key="2">
    <source>
        <dbReference type="Proteomes" id="UP001159427"/>
    </source>
</evidence>
<dbReference type="EMBL" id="CALNXI010000124">
    <property type="protein sequence ID" value="CAH3019720.1"/>
    <property type="molecule type" value="Genomic_DNA"/>
</dbReference>
<comment type="caution">
    <text evidence="1">The sequence shown here is derived from an EMBL/GenBank/DDBJ whole genome shotgun (WGS) entry which is preliminary data.</text>
</comment>
<sequence>MLLHALDATTNGATELYIHFPDTNVLVLSLRCYPELCVKTSFVTGTGDIHRVIDLSPIASVLSSAKLAALPAFHTLSGADITGCFSGKGALSCWKTFMDAEDVITALGNLGTTLYPPDEILALVEKFICQLYQPGTGNSQVKELRWHMFRKNQVESNRLPPTQGAFYEAILSAHLLSNDGMEQ</sequence>
<name>A0ABN8LUF8_9CNID</name>
<dbReference type="PANTHER" id="PTHR46704:SF1">
    <property type="entry name" value="TELOMERE LENGTH REGULATION PROTEIN TEL2 HOMOLOG"/>
    <property type="match status" value="1"/>
</dbReference>
<keyword evidence="2" id="KW-1185">Reference proteome</keyword>